<reference evidence="4" key="2">
    <citation type="submission" date="2021-02" db="EMBL/GenBank/DDBJ databases">
        <authorList>
            <person name="Kimball J.A."/>
            <person name="Haas M.W."/>
            <person name="Macchietto M."/>
            <person name="Kono T."/>
            <person name="Duquette J."/>
            <person name="Shao M."/>
        </authorList>
    </citation>
    <scope>NUCLEOTIDE SEQUENCE</scope>
    <source>
        <tissue evidence="4">Fresh leaf tissue</tissue>
    </source>
</reference>
<dbReference type="FunFam" id="1.20.1280.50:FF:000008">
    <property type="entry name" value="F-box only protein 6"/>
    <property type="match status" value="1"/>
</dbReference>
<protein>
    <recommendedName>
        <fullName evidence="3">F-box domain-containing protein</fullName>
    </recommendedName>
</protein>
<reference evidence="4" key="1">
    <citation type="journal article" date="2021" name="bioRxiv">
        <title>Whole Genome Assembly and Annotation of Northern Wild Rice, Zizania palustris L., Supports a Whole Genome Duplication in the Zizania Genus.</title>
        <authorList>
            <person name="Haas M."/>
            <person name="Kono T."/>
            <person name="Macchietto M."/>
            <person name="Millas R."/>
            <person name="McGilp L."/>
            <person name="Shao M."/>
            <person name="Duquette J."/>
            <person name="Hirsch C.N."/>
            <person name="Kimball J."/>
        </authorList>
    </citation>
    <scope>NUCLEOTIDE SEQUENCE</scope>
    <source>
        <tissue evidence="4">Fresh leaf tissue</tissue>
    </source>
</reference>
<dbReference type="EMBL" id="JAAALK010000288">
    <property type="protein sequence ID" value="KAG8054140.1"/>
    <property type="molecule type" value="Genomic_DNA"/>
</dbReference>
<keyword evidence="1" id="KW-0677">Repeat</keyword>
<sequence length="306" mass="34612">MEANQSPPHKRSRRDRNQEKAPSSNSTEVMKQEIWSEFPGDLFETVVARLPVAAMFRFRTVCRKWHSMLGSENFSQQYSEAPHGLPWLYAITHENADNNVAMYDPSLKKWHHPSIPLDPAKIVFPVASAGGLVCLLDLSHMNFSICNPLTQSFKEIPHSPVAVGSTLYFMCAEPEGVLSYDGKVMLVGLLCKNAATCVCIWELQKMTLLWKEVDRMPNIWCLEFYGKHMKMTCLGNSGLLMLSLKAKRMNRLVTYNLLNKEWQKGTFGRATSTDQADLKVQVHGDERFDVASNHEMMASVPGCLIL</sequence>
<keyword evidence="5" id="KW-1185">Reference proteome</keyword>
<dbReference type="OrthoDB" id="6482909at2759"/>
<proteinExistence type="predicted"/>
<dbReference type="AlphaFoldDB" id="A0A8J5R8X7"/>
<dbReference type="PANTHER" id="PTHR31672">
    <property type="entry name" value="BNACNNG10540D PROTEIN"/>
    <property type="match status" value="1"/>
</dbReference>
<dbReference type="PROSITE" id="PS50181">
    <property type="entry name" value="FBOX"/>
    <property type="match status" value="1"/>
</dbReference>
<evidence type="ECO:0000259" key="3">
    <source>
        <dbReference type="PROSITE" id="PS50181"/>
    </source>
</evidence>
<organism evidence="4 5">
    <name type="scientific">Zizania palustris</name>
    <name type="common">Northern wild rice</name>
    <dbReference type="NCBI Taxonomy" id="103762"/>
    <lineage>
        <taxon>Eukaryota</taxon>
        <taxon>Viridiplantae</taxon>
        <taxon>Streptophyta</taxon>
        <taxon>Embryophyta</taxon>
        <taxon>Tracheophyta</taxon>
        <taxon>Spermatophyta</taxon>
        <taxon>Magnoliopsida</taxon>
        <taxon>Liliopsida</taxon>
        <taxon>Poales</taxon>
        <taxon>Poaceae</taxon>
        <taxon>BOP clade</taxon>
        <taxon>Oryzoideae</taxon>
        <taxon>Oryzeae</taxon>
        <taxon>Zizaniinae</taxon>
        <taxon>Zizania</taxon>
    </lineage>
</organism>
<comment type="caution">
    <text evidence="4">The sequence shown here is derived from an EMBL/GenBank/DDBJ whole genome shotgun (WGS) entry which is preliminary data.</text>
</comment>
<dbReference type="Proteomes" id="UP000729402">
    <property type="component" value="Unassembled WGS sequence"/>
</dbReference>
<feature type="compositionally biased region" description="Polar residues" evidence="2">
    <location>
        <begin position="20"/>
        <end position="29"/>
    </location>
</feature>
<name>A0A8J5R8X7_ZIZPA</name>
<evidence type="ECO:0000256" key="1">
    <source>
        <dbReference type="ARBA" id="ARBA00022737"/>
    </source>
</evidence>
<feature type="region of interest" description="Disordered" evidence="2">
    <location>
        <begin position="1"/>
        <end position="29"/>
    </location>
</feature>
<gene>
    <name evidence="4" type="ORF">GUJ93_ZPchr0001g33212</name>
</gene>
<accession>A0A8J5R8X7</accession>
<evidence type="ECO:0000256" key="2">
    <source>
        <dbReference type="SAM" id="MobiDB-lite"/>
    </source>
</evidence>
<feature type="domain" description="F-box" evidence="3">
    <location>
        <begin position="32"/>
        <end position="81"/>
    </location>
</feature>
<dbReference type="Pfam" id="PF00646">
    <property type="entry name" value="F-box"/>
    <property type="match status" value="1"/>
</dbReference>
<evidence type="ECO:0000313" key="5">
    <source>
        <dbReference type="Proteomes" id="UP000729402"/>
    </source>
</evidence>
<dbReference type="PANTHER" id="PTHR31672:SF12">
    <property type="entry name" value="F-BOX DOMAIN-CONTAINING PROTEIN"/>
    <property type="match status" value="1"/>
</dbReference>
<dbReference type="InterPro" id="IPR050796">
    <property type="entry name" value="SCF_F-box_component"/>
</dbReference>
<evidence type="ECO:0000313" key="4">
    <source>
        <dbReference type="EMBL" id="KAG8054140.1"/>
    </source>
</evidence>
<dbReference type="CDD" id="cd22157">
    <property type="entry name" value="F-box_AtFBW1-like"/>
    <property type="match status" value="1"/>
</dbReference>
<dbReference type="InterPro" id="IPR001810">
    <property type="entry name" value="F-box_dom"/>
</dbReference>